<protein>
    <recommendedName>
        <fullName evidence="4">Pr6Pr family membrane protein</fullName>
    </recommendedName>
</protein>
<feature type="transmembrane region" description="Helical" evidence="1">
    <location>
        <begin position="78"/>
        <end position="95"/>
    </location>
</feature>
<keyword evidence="1" id="KW-0472">Membrane</keyword>
<sequence>MKSVNSKNVYLTVITLIVWFSLSLQFSLSLRHYNGAVWPTLKILLSFFTVLTNLIVAICLAAQLLLKQTALVRFFSKPASQTAVAVYIFLVALVYNVALRGLDQPKGWHSLSNELLHVINPLLFLIYWIAFVDKARLSYKQTTVWLIYPLLYVIFIVIRGYLIGQYPYPFINVVEIGYPKAILNTIIILVVFWILSLIFVFTGKKTTKS</sequence>
<evidence type="ECO:0000256" key="1">
    <source>
        <dbReference type="SAM" id="Phobius"/>
    </source>
</evidence>
<comment type="caution">
    <text evidence="2">The sequence shown here is derived from an EMBL/GenBank/DDBJ whole genome shotgun (WGS) entry which is preliminary data.</text>
</comment>
<evidence type="ECO:0008006" key="4">
    <source>
        <dbReference type="Google" id="ProtNLM"/>
    </source>
</evidence>
<keyword evidence="1" id="KW-1133">Transmembrane helix</keyword>
<feature type="transmembrane region" description="Helical" evidence="1">
    <location>
        <begin position="9"/>
        <end position="28"/>
    </location>
</feature>
<dbReference type="NCBIfam" id="NF038065">
    <property type="entry name" value="Pr6Pr"/>
    <property type="match status" value="1"/>
</dbReference>
<feature type="transmembrane region" description="Helical" evidence="1">
    <location>
        <begin position="182"/>
        <end position="201"/>
    </location>
</feature>
<keyword evidence="3" id="KW-1185">Reference proteome</keyword>
<organism evidence="2 3">
    <name type="scientific">Pedobacter kyungheensis</name>
    <dbReference type="NCBI Taxonomy" id="1069985"/>
    <lineage>
        <taxon>Bacteria</taxon>
        <taxon>Pseudomonadati</taxon>
        <taxon>Bacteroidota</taxon>
        <taxon>Sphingobacteriia</taxon>
        <taxon>Sphingobacteriales</taxon>
        <taxon>Sphingobacteriaceae</taxon>
        <taxon>Pedobacter</taxon>
    </lineage>
</organism>
<dbReference type="InterPro" id="IPR049713">
    <property type="entry name" value="Pr6Pr-like"/>
</dbReference>
<feature type="transmembrane region" description="Helical" evidence="1">
    <location>
        <begin position="144"/>
        <end position="162"/>
    </location>
</feature>
<dbReference type="AlphaFoldDB" id="A0A0C1DKI0"/>
<feature type="transmembrane region" description="Helical" evidence="1">
    <location>
        <begin position="115"/>
        <end position="132"/>
    </location>
</feature>
<feature type="transmembrane region" description="Helical" evidence="1">
    <location>
        <begin position="43"/>
        <end position="66"/>
    </location>
</feature>
<dbReference type="OrthoDB" id="9809977at2"/>
<dbReference type="EMBL" id="JSYN01000009">
    <property type="protein sequence ID" value="KIA94560.1"/>
    <property type="molecule type" value="Genomic_DNA"/>
</dbReference>
<reference evidence="2 3" key="1">
    <citation type="submission" date="2014-10" db="EMBL/GenBank/DDBJ databases">
        <title>Pedobacter Kyungheensis.</title>
        <authorList>
            <person name="Anderson B.M."/>
            <person name="Newman J.D."/>
        </authorList>
    </citation>
    <scope>NUCLEOTIDE SEQUENCE [LARGE SCALE GENOMIC DNA]</scope>
    <source>
        <strain evidence="2 3">KACC 16221</strain>
    </source>
</reference>
<accession>A0A0C1DKI0</accession>
<dbReference type="RefSeq" id="WP_039474709.1">
    <property type="nucleotide sequence ID" value="NZ_JSYN01000009.1"/>
</dbReference>
<keyword evidence="1" id="KW-0812">Transmembrane</keyword>
<evidence type="ECO:0000313" key="3">
    <source>
        <dbReference type="Proteomes" id="UP000031246"/>
    </source>
</evidence>
<proteinExistence type="predicted"/>
<name>A0A0C1DKI0_9SPHI</name>
<evidence type="ECO:0000313" key="2">
    <source>
        <dbReference type="EMBL" id="KIA94560.1"/>
    </source>
</evidence>
<dbReference type="Proteomes" id="UP000031246">
    <property type="component" value="Unassembled WGS sequence"/>
</dbReference>
<gene>
    <name evidence="2" type="ORF">OC25_09185</name>
</gene>